<gene>
    <name evidence="1" type="ORF">Csp_A09690</name>
</gene>
<name>C9YA18_CURXX</name>
<dbReference type="AlphaFoldDB" id="C9YA18"/>
<reference evidence="1" key="1">
    <citation type="journal article" date="2010" name="Nature">
        <title>The dynamic genome of Hydra.</title>
        <authorList>
            <person name="Chapman J.A."/>
            <person name="Kirkness E.F."/>
            <person name="Simakov O."/>
            <person name="Hampson S.E."/>
            <person name="Mitros T."/>
            <person name="Weinmaier T."/>
            <person name="Rattei T."/>
            <person name="Balasubramanian P.G."/>
            <person name="Borman J."/>
            <person name="Busam D."/>
            <person name="Disbennett K."/>
            <person name="Pfannkoch C."/>
            <person name="Sumin N."/>
            <person name="Sutton G."/>
            <person name="Viswanathan L."/>
            <person name="Walenz B."/>
            <person name="Goodstein D.M."/>
            <person name="Hellsten U."/>
            <person name="Kawashima T."/>
            <person name="Prochnik S.E."/>
            <person name="Putnam N.H."/>
            <person name="Shu S."/>
            <person name="Blumberg B."/>
            <person name="Dana C.E."/>
            <person name="Gee L."/>
            <person name="Kibler D.F."/>
            <person name="Law L."/>
            <person name="Lindgens D."/>
            <person name="Martinez D.E."/>
            <person name="Peng J."/>
            <person name="Wigge P.A."/>
            <person name="Bertulat B."/>
            <person name="Guder C."/>
            <person name="Nakamura Y."/>
            <person name="Ozbek S."/>
            <person name="Watanabe H."/>
            <person name="Khalturin K."/>
            <person name="Hemmrich G."/>
            <person name="Franke A."/>
            <person name="Augustin R."/>
            <person name="Fraune S."/>
            <person name="Hayakawa E."/>
            <person name="Hayakawa S."/>
            <person name="Hirose M."/>
            <person name="Hwang J."/>
            <person name="Ikeo K."/>
            <person name="Nishimiya-Fujisawa C."/>
            <person name="Ogura A."/>
            <person name="Takahashi T."/>
            <person name="Steinmetz P.R."/>
            <person name="Zhang X."/>
            <person name="Aufschnaiter R."/>
            <person name="Eder M.K."/>
            <person name="Gorny A.K."/>
            <person name="Salvenmoser W."/>
            <person name="Heimberg A.M."/>
            <person name="Wheeler B.M."/>
            <person name="Peterson K.J."/>
            <person name="Boettger A."/>
            <person name="Tischler P."/>
            <person name="Wolf A."/>
            <person name="Gojobori T."/>
            <person name="Remington K.A."/>
            <person name="Strausberg R.L."/>
            <person name="Venter J."/>
            <person name="Technau U."/>
            <person name="Hobmayer B."/>
            <person name="Bosch T.C."/>
            <person name="Holstein T.W."/>
            <person name="Fujisawa T."/>
            <person name="Bode H.R."/>
            <person name="David C.N."/>
            <person name="Rokhsar D.S."/>
            <person name="Steele R.E."/>
        </authorList>
    </citation>
    <scope>NUCLEOTIDE SEQUENCE</scope>
</reference>
<proteinExistence type="predicted"/>
<dbReference type="InterPro" id="IPR057062">
    <property type="entry name" value="TriTu"/>
</dbReference>
<sequence>MRDSHDTYAVALLKAWFKEHQGLFNTYNFKSEFKATANGSALVRLESTQYMTEVCVWDHASCMDVQILEIATEISSFPHVGECTTRQEFESELSKMLVWAKSNGDVGH</sequence>
<protein>
    <submittedName>
        <fullName evidence="1">Uncharacterized protein</fullName>
    </submittedName>
</protein>
<dbReference type="Pfam" id="PF24689">
    <property type="entry name" value="TriTu"/>
    <property type="match status" value="1"/>
</dbReference>
<accession>C9YA18</accession>
<evidence type="ECO:0000313" key="1">
    <source>
        <dbReference type="EMBL" id="CBA28949.1"/>
    </source>
</evidence>
<dbReference type="EMBL" id="FN543104">
    <property type="protein sequence ID" value="CBA28949.1"/>
    <property type="molecule type" value="Genomic_DNA"/>
</dbReference>
<organism evidence="1">
    <name type="scientific">Curvibacter symbiont subsp. Hydra magnipapillata</name>
    <dbReference type="NCBI Taxonomy" id="667019"/>
    <lineage>
        <taxon>Bacteria</taxon>
        <taxon>Pseudomonadati</taxon>
        <taxon>Pseudomonadota</taxon>
        <taxon>Betaproteobacteria</taxon>
        <taxon>Burkholderiales</taxon>
        <taxon>Comamonadaceae</taxon>
        <taxon>Curvibacter</taxon>
    </lineage>
</organism>